<evidence type="ECO:0000256" key="3">
    <source>
        <dbReference type="ARBA" id="ARBA00022962"/>
    </source>
</evidence>
<comment type="caution">
    <text evidence="5">The sequence shown here is derived from an EMBL/GenBank/DDBJ whole genome shotgun (WGS) entry which is preliminary data.</text>
</comment>
<dbReference type="SUPFAM" id="SSF52402">
    <property type="entry name" value="Adenine nucleotide alpha hydrolases-like"/>
    <property type="match status" value="1"/>
</dbReference>
<dbReference type="PROSITE" id="PS51278">
    <property type="entry name" value="GATASE_TYPE_2"/>
    <property type="match status" value="1"/>
</dbReference>
<sequence>MCGIFCTISRNGFLSPSENATRLLKHRGPDNFHEHQVTVNTKDNQEIFLSLSASVLCLRGTPLVPQPIVDPDSGCALCWNGEVWRLEGEQLPVLDGSDTKLIFKLLCEAASSRESHIQIPKVIERIRGPFAMVFYDGFSKKIYYGRDSLGRRSLLRTVTPSGDLVISSISDKDLSTCWSEDEAEGIQIIEISQLTANSSFPPVELTMPYVVLQSEREQNSEELVDPVARPDPLIQLPYGTLNKDINPPSTSTRLNISSHPLTIFERLLRLSLAPRVSGIRLSGQDVECECPQSEAEPRIAILFSGGLDCTLLARIISDVIFSPTEAIDLLNVAFQNPRIHKGELGYELCPDRITARSSLAELQNICPRRPFRLVCINVPFTESQGHRQEIIDLMHPHNTEMDLSIAYALYFAARGIGETTTDDGKIIPYATPARVLISGLGADELFAGYMRHATAFSRKSWPGLLDEMELDIDRLGKRNLGRDDRVISHWGKEARYPFLDEDVVVWTLQAPFWEKVGFGMTRSIASEIEKNEDEGELDIEDGKLLLRLLAWKLGMKGVAREKKRAVSIHDS</sequence>
<name>A0A9P4NJ80_9PEZI</name>
<dbReference type="Gene3D" id="3.60.20.10">
    <property type="entry name" value="Glutamine Phosphoribosylpyrophosphate, subunit 1, domain 1"/>
    <property type="match status" value="1"/>
</dbReference>
<dbReference type="AlphaFoldDB" id="A0A9P4NJ80"/>
<dbReference type="Proteomes" id="UP000800235">
    <property type="component" value="Unassembled WGS sequence"/>
</dbReference>
<dbReference type="PANTHER" id="PTHR45937:SF1">
    <property type="entry name" value="ASPARAGINE SYNTHETASE DOMAIN-CONTAINING PROTEIN 1"/>
    <property type="match status" value="1"/>
</dbReference>
<dbReference type="CDD" id="cd01991">
    <property type="entry name" value="Asn_synthase_B_C"/>
    <property type="match status" value="1"/>
</dbReference>
<dbReference type="InterPro" id="IPR029055">
    <property type="entry name" value="Ntn_hydrolases_N"/>
</dbReference>
<dbReference type="GO" id="GO:0006529">
    <property type="term" value="P:asparagine biosynthetic process"/>
    <property type="evidence" value="ECO:0007669"/>
    <property type="project" value="UniProtKB-KW"/>
</dbReference>
<gene>
    <name evidence="5" type="ORF">EJ08DRAFT_444990</name>
</gene>
<dbReference type="EMBL" id="MU007080">
    <property type="protein sequence ID" value="KAF2423581.1"/>
    <property type="molecule type" value="Genomic_DNA"/>
</dbReference>
<organism evidence="5 6">
    <name type="scientific">Tothia fuscella</name>
    <dbReference type="NCBI Taxonomy" id="1048955"/>
    <lineage>
        <taxon>Eukaryota</taxon>
        <taxon>Fungi</taxon>
        <taxon>Dikarya</taxon>
        <taxon>Ascomycota</taxon>
        <taxon>Pezizomycotina</taxon>
        <taxon>Dothideomycetes</taxon>
        <taxon>Pleosporomycetidae</taxon>
        <taxon>Venturiales</taxon>
        <taxon>Cylindrosympodiaceae</taxon>
        <taxon>Tothia</taxon>
    </lineage>
</organism>
<evidence type="ECO:0000256" key="1">
    <source>
        <dbReference type="ARBA" id="ARBA00022605"/>
    </source>
</evidence>
<proteinExistence type="predicted"/>
<evidence type="ECO:0000313" key="6">
    <source>
        <dbReference type="Proteomes" id="UP000800235"/>
    </source>
</evidence>
<evidence type="ECO:0000256" key="2">
    <source>
        <dbReference type="ARBA" id="ARBA00022888"/>
    </source>
</evidence>
<keyword evidence="2" id="KW-0061">Asparagine biosynthesis</keyword>
<dbReference type="InterPro" id="IPR051857">
    <property type="entry name" value="Asn_synthetase_domain"/>
</dbReference>
<keyword evidence="6" id="KW-1185">Reference proteome</keyword>
<keyword evidence="3" id="KW-0315">Glutamine amidotransferase</keyword>
<dbReference type="InterPro" id="IPR017932">
    <property type="entry name" value="GATase_2_dom"/>
</dbReference>
<evidence type="ECO:0000313" key="5">
    <source>
        <dbReference type="EMBL" id="KAF2423581.1"/>
    </source>
</evidence>
<dbReference type="SUPFAM" id="SSF56235">
    <property type="entry name" value="N-terminal nucleophile aminohydrolases (Ntn hydrolases)"/>
    <property type="match status" value="1"/>
</dbReference>
<dbReference type="InterPro" id="IPR014729">
    <property type="entry name" value="Rossmann-like_a/b/a_fold"/>
</dbReference>
<dbReference type="OrthoDB" id="10252281at2759"/>
<dbReference type="GO" id="GO:0004066">
    <property type="term" value="F:asparagine synthase (glutamine-hydrolyzing) activity"/>
    <property type="evidence" value="ECO:0007669"/>
    <property type="project" value="InterPro"/>
</dbReference>
<feature type="domain" description="Glutamine amidotransferase type-2" evidence="4">
    <location>
        <begin position="2"/>
        <end position="200"/>
    </location>
</feature>
<dbReference type="PANTHER" id="PTHR45937">
    <property type="entry name" value="ASPARAGINE SYNTHETASE DOMAIN-CONTAINING PROTEIN 1"/>
    <property type="match status" value="1"/>
</dbReference>
<dbReference type="InterPro" id="IPR001962">
    <property type="entry name" value="Asn_synthase"/>
</dbReference>
<keyword evidence="1" id="KW-0028">Amino-acid biosynthesis</keyword>
<reference evidence="5" key="1">
    <citation type="journal article" date="2020" name="Stud. Mycol.">
        <title>101 Dothideomycetes genomes: a test case for predicting lifestyles and emergence of pathogens.</title>
        <authorList>
            <person name="Haridas S."/>
            <person name="Albert R."/>
            <person name="Binder M."/>
            <person name="Bloem J."/>
            <person name="Labutti K."/>
            <person name="Salamov A."/>
            <person name="Andreopoulos B."/>
            <person name="Baker S."/>
            <person name="Barry K."/>
            <person name="Bills G."/>
            <person name="Bluhm B."/>
            <person name="Cannon C."/>
            <person name="Castanera R."/>
            <person name="Culley D."/>
            <person name="Daum C."/>
            <person name="Ezra D."/>
            <person name="Gonzalez J."/>
            <person name="Henrissat B."/>
            <person name="Kuo A."/>
            <person name="Liang C."/>
            <person name="Lipzen A."/>
            <person name="Lutzoni F."/>
            <person name="Magnuson J."/>
            <person name="Mondo S."/>
            <person name="Nolan M."/>
            <person name="Ohm R."/>
            <person name="Pangilinan J."/>
            <person name="Park H.-J."/>
            <person name="Ramirez L."/>
            <person name="Alfaro M."/>
            <person name="Sun H."/>
            <person name="Tritt A."/>
            <person name="Yoshinaga Y."/>
            <person name="Zwiers L.-H."/>
            <person name="Turgeon B."/>
            <person name="Goodwin S."/>
            <person name="Spatafora J."/>
            <person name="Crous P."/>
            <person name="Grigoriev I."/>
        </authorList>
    </citation>
    <scope>NUCLEOTIDE SEQUENCE</scope>
    <source>
        <strain evidence="5">CBS 130266</strain>
    </source>
</reference>
<protein>
    <recommendedName>
        <fullName evidence="4">Glutamine amidotransferase type-2 domain-containing protein</fullName>
    </recommendedName>
</protein>
<accession>A0A9P4NJ80</accession>
<dbReference type="Pfam" id="PF00733">
    <property type="entry name" value="Asn_synthase"/>
    <property type="match status" value="1"/>
</dbReference>
<dbReference type="Pfam" id="PF13537">
    <property type="entry name" value="GATase_7"/>
    <property type="match status" value="1"/>
</dbReference>
<dbReference type="Gene3D" id="3.40.50.620">
    <property type="entry name" value="HUPs"/>
    <property type="match status" value="1"/>
</dbReference>
<evidence type="ECO:0000259" key="4">
    <source>
        <dbReference type="PROSITE" id="PS51278"/>
    </source>
</evidence>